<evidence type="ECO:0000256" key="4">
    <source>
        <dbReference type="ARBA" id="ARBA00023284"/>
    </source>
</evidence>
<evidence type="ECO:0000313" key="6">
    <source>
        <dbReference type="EMBL" id="TJY34675.1"/>
    </source>
</evidence>
<name>A0A4U0ESD1_9FLAO</name>
<keyword evidence="4" id="KW-0676">Redox-active center</keyword>
<dbReference type="GO" id="GO:0030313">
    <property type="term" value="C:cell envelope"/>
    <property type="evidence" value="ECO:0007669"/>
    <property type="project" value="UniProtKB-SubCell"/>
</dbReference>
<dbReference type="Gene3D" id="3.40.30.10">
    <property type="entry name" value="Glutaredoxin"/>
    <property type="match status" value="1"/>
</dbReference>
<dbReference type="PANTHER" id="PTHR42852:SF6">
    <property type="entry name" value="THIOL:DISULFIDE INTERCHANGE PROTEIN DSBE"/>
    <property type="match status" value="1"/>
</dbReference>
<evidence type="ECO:0000256" key="2">
    <source>
        <dbReference type="ARBA" id="ARBA00022748"/>
    </source>
</evidence>
<dbReference type="PROSITE" id="PS51352">
    <property type="entry name" value="THIOREDOXIN_2"/>
    <property type="match status" value="1"/>
</dbReference>
<accession>A0A4U0ESD1</accession>
<evidence type="ECO:0000313" key="7">
    <source>
        <dbReference type="Proteomes" id="UP000307657"/>
    </source>
</evidence>
<evidence type="ECO:0000259" key="5">
    <source>
        <dbReference type="PROSITE" id="PS51352"/>
    </source>
</evidence>
<sequence length="516" mass="59887">MRKIIFNIVIVIVVLSCNSKNNSNHQKIKDINNVKKGKVLIIGKTDDLIPFNHFNVFNTSSASLNHGNCITDQKVIGDSIVMEIDSILEPQLLHLTSYSKDINYRATFMAKPNDTIIFEIKNKRFSIKGEKAAEHNFYSSLRDSTPRYIHNPYKGSIIEYKSRVDSIYRKKVDFFNKYVRRHNITSKSFIDFVASGLKYSHLYELISPRTQKNGDSFYLAGPEELFTIIQKEHSSKEQLFNLKDYLGDITIDDFKDESHLSIGSFKPALSGLIRNYFATSDHPSYSKEKFLAEKAVIENNFDEKIKEYAMASLITVYHWRGLGNSKQSVSFFKNEIHEYGKQYPDSEYTKEIEDIIEDLNSFELEFPQPALNTKLLSKHGDTLTLGEIFNRSNKRIRVINFWTSWCPPCITEITKANSFKDKLSVENNVEWIYLSIDEDKKKWLKKSKELESYLNVRNQYLVINGTNSPLGRYLKVHSIPRYIILNKQNEIVLNYAPHPSDSIVFKRIIDKINIEN</sequence>
<feature type="domain" description="Thioredoxin" evidence="5">
    <location>
        <begin position="364"/>
        <end position="514"/>
    </location>
</feature>
<dbReference type="GO" id="GO:0017004">
    <property type="term" value="P:cytochrome complex assembly"/>
    <property type="evidence" value="ECO:0007669"/>
    <property type="project" value="UniProtKB-KW"/>
</dbReference>
<dbReference type="RefSeq" id="WP_136843722.1">
    <property type="nucleotide sequence ID" value="NZ_SUPL01000005.1"/>
</dbReference>
<dbReference type="InterPro" id="IPR012336">
    <property type="entry name" value="Thioredoxin-like_fold"/>
</dbReference>
<dbReference type="InterPro" id="IPR013766">
    <property type="entry name" value="Thioredoxin_domain"/>
</dbReference>
<gene>
    <name evidence="6" type="ORF">E5167_10210</name>
</gene>
<dbReference type="OrthoDB" id="634996at2"/>
<dbReference type="AlphaFoldDB" id="A0A4U0ESD1"/>
<dbReference type="Proteomes" id="UP000307657">
    <property type="component" value="Unassembled WGS sequence"/>
</dbReference>
<proteinExistence type="predicted"/>
<dbReference type="PANTHER" id="PTHR42852">
    <property type="entry name" value="THIOL:DISULFIDE INTERCHANGE PROTEIN DSBE"/>
    <property type="match status" value="1"/>
</dbReference>
<keyword evidence="7" id="KW-1185">Reference proteome</keyword>
<dbReference type="InterPro" id="IPR036249">
    <property type="entry name" value="Thioredoxin-like_sf"/>
</dbReference>
<dbReference type="PROSITE" id="PS51257">
    <property type="entry name" value="PROKAR_LIPOPROTEIN"/>
    <property type="match status" value="1"/>
</dbReference>
<dbReference type="Pfam" id="PF13905">
    <property type="entry name" value="Thioredoxin_8"/>
    <property type="match status" value="1"/>
</dbReference>
<comment type="caution">
    <text evidence="6">The sequence shown here is derived from an EMBL/GenBank/DDBJ whole genome shotgun (WGS) entry which is preliminary data.</text>
</comment>
<dbReference type="InterPro" id="IPR050553">
    <property type="entry name" value="Thioredoxin_ResA/DsbE_sf"/>
</dbReference>
<keyword evidence="2" id="KW-0201">Cytochrome c-type biogenesis</keyword>
<comment type="subcellular location">
    <subcellularLocation>
        <location evidence="1">Cell envelope</location>
    </subcellularLocation>
</comment>
<reference evidence="6 7" key="1">
    <citation type="submission" date="2019-04" db="EMBL/GenBank/DDBJ databases">
        <title>Lacinutrix sp. nov., isolated from marine water.</title>
        <authorList>
            <person name="Kim W."/>
        </authorList>
    </citation>
    <scope>NUCLEOTIDE SEQUENCE [LARGE SCALE GENOMIC DNA]</scope>
    <source>
        <strain evidence="6 7">CAU 1491</strain>
    </source>
</reference>
<protein>
    <submittedName>
        <fullName evidence="6">Redoxin domain-containing protein</fullName>
    </submittedName>
</protein>
<dbReference type="EMBL" id="SUPL01000005">
    <property type="protein sequence ID" value="TJY34675.1"/>
    <property type="molecule type" value="Genomic_DNA"/>
</dbReference>
<dbReference type="SUPFAM" id="SSF52833">
    <property type="entry name" value="Thioredoxin-like"/>
    <property type="match status" value="1"/>
</dbReference>
<evidence type="ECO:0000256" key="1">
    <source>
        <dbReference type="ARBA" id="ARBA00004196"/>
    </source>
</evidence>
<organism evidence="6 7">
    <name type="scientific">Pontimicrobium aquaticum</name>
    <dbReference type="NCBI Taxonomy" id="2565367"/>
    <lineage>
        <taxon>Bacteria</taxon>
        <taxon>Pseudomonadati</taxon>
        <taxon>Bacteroidota</taxon>
        <taxon>Flavobacteriia</taxon>
        <taxon>Flavobacteriales</taxon>
        <taxon>Flavobacteriaceae</taxon>
        <taxon>Pontimicrobium</taxon>
    </lineage>
</organism>
<keyword evidence="3" id="KW-1015">Disulfide bond</keyword>
<evidence type="ECO:0000256" key="3">
    <source>
        <dbReference type="ARBA" id="ARBA00023157"/>
    </source>
</evidence>